<dbReference type="AlphaFoldDB" id="A0A015TUT4"/>
<dbReference type="InterPro" id="IPR050791">
    <property type="entry name" value="Aldo-Keto_reductase"/>
</dbReference>
<comment type="caution">
    <text evidence="3">The sequence shown here is derived from an EMBL/GenBank/DDBJ whole genome shotgun (WGS) entry which is preliminary data.</text>
</comment>
<dbReference type="InterPro" id="IPR036812">
    <property type="entry name" value="NAD(P)_OxRdtase_dom_sf"/>
</dbReference>
<evidence type="ECO:0000256" key="1">
    <source>
        <dbReference type="ARBA" id="ARBA00023002"/>
    </source>
</evidence>
<dbReference type="InterPro" id="IPR023210">
    <property type="entry name" value="NADP_OxRdtase_dom"/>
</dbReference>
<feature type="domain" description="NADP-dependent oxidoreductase" evidence="2">
    <location>
        <begin position="3"/>
        <end position="71"/>
    </location>
</feature>
<dbReference type="EMBL" id="JGCY01000288">
    <property type="protein sequence ID" value="EXY74486.1"/>
    <property type="molecule type" value="Genomic_DNA"/>
</dbReference>
<organism evidence="3 4">
    <name type="scientific">Bacteroides fragilis str. 3988T(B)14</name>
    <dbReference type="NCBI Taxonomy" id="1339315"/>
    <lineage>
        <taxon>Bacteria</taxon>
        <taxon>Pseudomonadati</taxon>
        <taxon>Bacteroidota</taxon>
        <taxon>Bacteroidia</taxon>
        <taxon>Bacteroidales</taxon>
        <taxon>Bacteroidaceae</taxon>
        <taxon>Bacteroides</taxon>
    </lineage>
</organism>
<dbReference type="GO" id="GO:0016491">
    <property type="term" value="F:oxidoreductase activity"/>
    <property type="evidence" value="ECO:0007669"/>
    <property type="project" value="UniProtKB-KW"/>
</dbReference>
<dbReference type="PANTHER" id="PTHR43625:SF77">
    <property type="entry name" value="ALDO-KETO REDUCTASE"/>
    <property type="match status" value="1"/>
</dbReference>
<dbReference type="Proteomes" id="UP000020529">
    <property type="component" value="Unassembled WGS sequence"/>
</dbReference>
<gene>
    <name evidence="3" type="ORF">M124_1775</name>
</gene>
<dbReference type="PANTHER" id="PTHR43625">
    <property type="entry name" value="AFLATOXIN B1 ALDEHYDE REDUCTASE"/>
    <property type="match status" value="1"/>
</dbReference>
<dbReference type="SUPFAM" id="SSF51430">
    <property type="entry name" value="NAD(P)-linked oxidoreductase"/>
    <property type="match status" value="1"/>
</dbReference>
<accession>A0A015TUT4</accession>
<evidence type="ECO:0000313" key="3">
    <source>
        <dbReference type="EMBL" id="EXY74486.1"/>
    </source>
</evidence>
<evidence type="ECO:0000259" key="2">
    <source>
        <dbReference type="Pfam" id="PF00248"/>
    </source>
</evidence>
<protein>
    <submittedName>
        <fullName evidence="3">Aldo/keto reductase family protein</fullName>
    </submittedName>
</protein>
<reference evidence="3 4" key="1">
    <citation type="submission" date="2014-02" db="EMBL/GenBank/DDBJ databases">
        <authorList>
            <person name="Sears C."/>
            <person name="Carroll K."/>
            <person name="Sack B.R."/>
            <person name="Qadri F."/>
            <person name="Myers L.L."/>
            <person name="Chung G.-T."/>
            <person name="Escheverria P."/>
            <person name="Fraser C.M."/>
            <person name="Sadzewicz L."/>
            <person name="Shefchek K.A."/>
            <person name="Tallon L."/>
            <person name="Das S.P."/>
            <person name="Daugherty S."/>
            <person name="Mongodin E.F."/>
        </authorList>
    </citation>
    <scope>NUCLEOTIDE SEQUENCE [LARGE SCALE GENOMIC DNA]</scope>
    <source>
        <strain evidence="4">3988T(B)14</strain>
    </source>
</reference>
<dbReference type="PATRIC" id="fig|1339315.3.peg.2536"/>
<sequence length="92" mass="10259">MRANTRIVNALQAFGRTRGMTSAQVALGWLLQKAPWIVPIPGTTKLSHLEENLRTLDFNISSGEWKELEDAVAAIPVVGDRYNAEQQRQVGR</sequence>
<dbReference type="Pfam" id="PF00248">
    <property type="entry name" value="Aldo_ket_red"/>
    <property type="match status" value="1"/>
</dbReference>
<dbReference type="Gene3D" id="3.20.20.100">
    <property type="entry name" value="NADP-dependent oxidoreductase domain"/>
    <property type="match status" value="1"/>
</dbReference>
<name>A0A015TUT4_BACFG</name>
<evidence type="ECO:0000313" key="4">
    <source>
        <dbReference type="Proteomes" id="UP000020529"/>
    </source>
</evidence>
<keyword evidence="1" id="KW-0560">Oxidoreductase</keyword>
<proteinExistence type="predicted"/>
<dbReference type="GO" id="GO:0005737">
    <property type="term" value="C:cytoplasm"/>
    <property type="evidence" value="ECO:0007669"/>
    <property type="project" value="TreeGrafter"/>
</dbReference>